<dbReference type="InterPro" id="IPR050397">
    <property type="entry name" value="Env_Response_Regulators"/>
</dbReference>
<evidence type="ECO:0000259" key="5">
    <source>
        <dbReference type="PROSITE" id="PS51063"/>
    </source>
</evidence>
<dbReference type="PROSITE" id="PS51063">
    <property type="entry name" value="HTH_CRP_2"/>
    <property type="match status" value="1"/>
</dbReference>
<evidence type="ECO:0000313" key="7">
    <source>
        <dbReference type="Proteomes" id="UP001158049"/>
    </source>
</evidence>
<evidence type="ECO:0000313" key="6">
    <source>
        <dbReference type="EMBL" id="SMP78590.1"/>
    </source>
</evidence>
<accession>A0ABY1QR61</accession>
<dbReference type="InterPro" id="IPR036390">
    <property type="entry name" value="WH_DNA-bd_sf"/>
</dbReference>
<keyword evidence="1" id="KW-0805">Transcription regulation</keyword>
<name>A0ABY1QR61_9BURK</name>
<dbReference type="InterPro" id="IPR014710">
    <property type="entry name" value="RmlC-like_jellyroll"/>
</dbReference>
<keyword evidence="3" id="KW-0804">Transcription</keyword>
<organism evidence="6 7">
    <name type="scientific">Noviherbaspirillum suwonense</name>
    <dbReference type="NCBI Taxonomy" id="1224511"/>
    <lineage>
        <taxon>Bacteria</taxon>
        <taxon>Pseudomonadati</taxon>
        <taxon>Pseudomonadota</taxon>
        <taxon>Betaproteobacteria</taxon>
        <taxon>Burkholderiales</taxon>
        <taxon>Oxalobacteraceae</taxon>
        <taxon>Noviherbaspirillum</taxon>
    </lineage>
</organism>
<dbReference type="PROSITE" id="PS50042">
    <property type="entry name" value="CNMP_BINDING_3"/>
    <property type="match status" value="1"/>
</dbReference>
<dbReference type="InterPro" id="IPR012318">
    <property type="entry name" value="HTH_CRP"/>
</dbReference>
<reference evidence="6 7" key="1">
    <citation type="submission" date="2017-05" db="EMBL/GenBank/DDBJ databases">
        <authorList>
            <person name="Varghese N."/>
            <person name="Submissions S."/>
        </authorList>
    </citation>
    <scope>NUCLEOTIDE SEQUENCE [LARGE SCALE GENOMIC DNA]</scope>
    <source>
        <strain evidence="6 7">DSM 26001</strain>
    </source>
</reference>
<evidence type="ECO:0000256" key="1">
    <source>
        <dbReference type="ARBA" id="ARBA00023015"/>
    </source>
</evidence>
<dbReference type="InterPro" id="IPR036388">
    <property type="entry name" value="WH-like_DNA-bd_sf"/>
</dbReference>
<dbReference type="CDD" id="cd00038">
    <property type="entry name" value="CAP_ED"/>
    <property type="match status" value="1"/>
</dbReference>
<dbReference type="SUPFAM" id="SSF51206">
    <property type="entry name" value="cAMP-binding domain-like"/>
    <property type="match status" value="1"/>
</dbReference>
<dbReference type="InterPro" id="IPR000595">
    <property type="entry name" value="cNMP-bd_dom"/>
</dbReference>
<dbReference type="InterPro" id="IPR018490">
    <property type="entry name" value="cNMP-bd_dom_sf"/>
</dbReference>
<dbReference type="Gene3D" id="2.60.120.10">
    <property type="entry name" value="Jelly Rolls"/>
    <property type="match status" value="1"/>
</dbReference>
<sequence length="214" mass="23957">MWARSLDAAQMARVEADMVERFVPAGGYACRKGDPVEHWMGVTDGLLKMSSVSPEGKTVTFTGMLAGGWFGEGSLLNNEHRKYDVVALRDSRIALMPRATFQWLLDNSIPFNRFLLMQLNARLGLFISLVEYDRSLETDARVARCLAALFNPYLNPAAGHQLQISQEEIGYLCSTSRQRANQALQLLEREGLLRLEYGGVTILDVDGLRNFRAV</sequence>
<gene>
    <name evidence="6" type="ORF">SAMN06295970_12923</name>
</gene>
<dbReference type="EMBL" id="FXUL01000029">
    <property type="protein sequence ID" value="SMP78590.1"/>
    <property type="molecule type" value="Genomic_DNA"/>
</dbReference>
<dbReference type="Pfam" id="PF00027">
    <property type="entry name" value="cNMP_binding"/>
    <property type="match status" value="1"/>
</dbReference>
<feature type="domain" description="Cyclic nucleotide-binding" evidence="4">
    <location>
        <begin position="2"/>
        <end position="122"/>
    </location>
</feature>
<dbReference type="Gene3D" id="1.10.10.10">
    <property type="entry name" value="Winged helix-like DNA-binding domain superfamily/Winged helix DNA-binding domain"/>
    <property type="match status" value="1"/>
</dbReference>
<evidence type="ECO:0000256" key="2">
    <source>
        <dbReference type="ARBA" id="ARBA00023125"/>
    </source>
</evidence>
<dbReference type="Proteomes" id="UP001158049">
    <property type="component" value="Unassembled WGS sequence"/>
</dbReference>
<dbReference type="SUPFAM" id="SSF46785">
    <property type="entry name" value="Winged helix' DNA-binding domain"/>
    <property type="match status" value="1"/>
</dbReference>
<dbReference type="PANTHER" id="PTHR24567">
    <property type="entry name" value="CRP FAMILY TRANSCRIPTIONAL REGULATORY PROTEIN"/>
    <property type="match status" value="1"/>
</dbReference>
<evidence type="ECO:0000259" key="4">
    <source>
        <dbReference type="PROSITE" id="PS50042"/>
    </source>
</evidence>
<feature type="domain" description="HTH crp-type" evidence="5">
    <location>
        <begin position="136"/>
        <end position="206"/>
    </location>
</feature>
<dbReference type="SMART" id="SM00100">
    <property type="entry name" value="cNMP"/>
    <property type="match status" value="1"/>
</dbReference>
<comment type="caution">
    <text evidence="6">The sequence shown here is derived from an EMBL/GenBank/DDBJ whole genome shotgun (WGS) entry which is preliminary data.</text>
</comment>
<keyword evidence="2" id="KW-0238">DNA-binding</keyword>
<protein>
    <submittedName>
        <fullName evidence="6">cAMP-binding domain of CRP or a regulatory subunit of cAMP-dependent protein kinases</fullName>
    </submittedName>
</protein>
<dbReference type="Pfam" id="PF13545">
    <property type="entry name" value="HTH_Crp_2"/>
    <property type="match status" value="1"/>
</dbReference>
<keyword evidence="7" id="KW-1185">Reference proteome</keyword>
<dbReference type="PANTHER" id="PTHR24567:SF68">
    <property type="entry name" value="DNA-BINDING TRANSCRIPTIONAL DUAL REGULATOR CRP"/>
    <property type="match status" value="1"/>
</dbReference>
<evidence type="ECO:0000256" key="3">
    <source>
        <dbReference type="ARBA" id="ARBA00023163"/>
    </source>
</evidence>
<proteinExistence type="predicted"/>